<reference evidence="2 3" key="1">
    <citation type="submission" date="2018-12" db="EMBL/GenBank/DDBJ databases">
        <authorList>
            <consortium name="Pathogen Informatics"/>
        </authorList>
    </citation>
    <scope>NUCLEOTIDE SEQUENCE [LARGE SCALE GENOMIC DNA]</scope>
    <source>
        <strain evidence="2 3">NCTC13071</strain>
    </source>
</reference>
<feature type="transmembrane region" description="Helical" evidence="1">
    <location>
        <begin position="71"/>
        <end position="98"/>
    </location>
</feature>
<protein>
    <recommendedName>
        <fullName evidence="4">Trasnmembrane protein found in conjugate transposon</fullName>
    </recommendedName>
</protein>
<keyword evidence="1" id="KW-1133">Transmembrane helix</keyword>
<evidence type="ECO:0000313" key="3">
    <source>
        <dbReference type="Proteomes" id="UP000274578"/>
    </source>
</evidence>
<proteinExistence type="predicted"/>
<feature type="transmembrane region" description="Helical" evidence="1">
    <location>
        <begin position="37"/>
        <end position="59"/>
    </location>
</feature>
<organism evidence="2 3">
    <name type="scientific">Segatella oris</name>
    <dbReference type="NCBI Taxonomy" id="28135"/>
    <lineage>
        <taxon>Bacteria</taxon>
        <taxon>Pseudomonadati</taxon>
        <taxon>Bacteroidota</taxon>
        <taxon>Bacteroidia</taxon>
        <taxon>Bacteroidales</taxon>
        <taxon>Prevotellaceae</taxon>
        <taxon>Segatella</taxon>
    </lineage>
</organism>
<accession>A0A3S4T5F3</accession>
<keyword evidence="1" id="KW-0472">Membrane</keyword>
<sequence>MSETRGQRKRKTETQLPHLKNPHKIKKSDKMKLRYKISIWVALALAGSLLWGGSVWLWLVGICAGKFLIRLLLTITLAIAVYILAYALIIGAILWLLIS</sequence>
<keyword evidence="1" id="KW-0812">Transmembrane</keyword>
<dbReference type="Proteomes" id="UP000274578">
    <property type="component" value="Chromosome 1"/>
</dbReference>
<evidence type="ECO:0000313" key="2">
    <source>
        <dbReference type="EMBL" id="VEH15218.1"/>
    </source>
</evidence>
<evidence type="ECO:0008006" key="4">
    <source>
        <dbReference type="Google" id="ProtNLM"/>
    </source>
</evidence>
<gene>
    <name evidence="2" type="ORF">NCTC13071_01216</name>
</gene>
<dbReference type="EMBL" id="LR134384">
    <property type="protein sequence ID" value="VEH15218.1"/>
    <property type="molecule type" value="Genomic_DNA"/>
</dbReference>
<evidence type="ECO:0000256" key="1">
    <source>
        <dbReference type="SAM" id="Phobius"/>
    </source>
</evidence>
<name>A0A3S4T5F3_9BACT</name>
<dbReference type="AlphaFoldDB" id="A0A3S4T5F3"/>
<dbReference type="KEGG" id="poc:NCTC13071_01216"/>